<gene>
    <name evidence="6" type="ORF">JMN32_19165</name>
</gene>
<dbReference type="InterPro" id="IPR050397">
    <property type="entry name" value="Env_Response_Regulators"/>
</dbReference>
<sequence>MENTKLVTMLHNQGFENNLIDEILTVGRPKKVSKGSSVIAPGSKASEIPLVINGTLKVMRQDKDGSEIFLYYLEGGEACAMSITCCLENKKSQFSAIAEEDCVLWMIPMGSLDAWIAKYPSFRKFVFTSYQNRFDELLVAIDSMAFMKMDQRLYKYLLDKKQASGSFEIHKTHEQIARELNTSRVVISRLLKQLENEGKIEQYRNKIEIL</sequence>
<dbReference type="GO" id="GO:0003700">
    <property type="term" value="F:DNA-binding transcription factor activity"/>
    <property type="evidence" value="ECO:0007669"/>
    <property type="project" value="TreeGrafter"/>
</dbReference>
<feature type="domain" description="HTH crp-type" evidence="5">
    <location>
        <begin position="147"/>
        <end position="210"/>
    </location>
</feature>
<evidence type="ECO:0000256" key="3">
    <source>
        <dbReference type="ARBA" id="ARBA00023163"/>
    </source>
</evidence>
<dbReference type="RefSeq" id="WP_202857981.1">
    <property type="nucleotide sequence ID" value="NZ_JAEUGD010000064.1"/>
</dbReference>
<dbReference type="InterPro" id="IPR018490">
    <property type="entry name" value="cNMP-bd_dom_sf"/>
</dbReference>
<dbReference type="AlphaFoldDB" id="A0A937KDB7"/>
<dbReference type="PROSITE" id="PS50042">
    <property type="entry name" value="CNMP_BINDING_3"/>
    <property type="match status" value="1"/>
</dbReference>
<evidence type="ECO:0000256" key="1">
    <source>
        <dbReference type="ARBA" id="ARBA00023015"/>
    </source>
</evidence>
<dbReference type="PANTHER" id="PTHR24567:SF26">
    <property type="entry name" value="REGULATORY PROTEIN YEIL"/>
    <property type="match status" value="1"/>
</dbReference>
<dbReference type="Pfam" id="PF00027">
    <property type="entry name" value="cNMP_binding"/>
    <property type="match status" value="1"/>
</dbReference>
<evidence type="ECO:0000259" key="4">
    <source>
        <dbReference type="PROSITE" id="PS50042"/>
    </source>
</evidence>
<keyword evidence="7" id="KW-1185">Reference proteome</keyword>
<dbReference type="CDD" id="cd00038">
    <property type="entry name" value="CAP_ED"/>
    <property type="match status" value="1"/>
</dbReference>
<dbReference type="SUPFAM" id="SSF51206">
    <property type="entry name" value="cAMP-binding domain-like"/>
    <property type="match status" value="1"/>
</dbReference>
<name>A0A937KDB7_9BACT</name>
<keyword evidence="3" id="KW-0804">Transcription</keyword>
<comment type="caution">
    <text evidence="6">The sequence shown here is derived from an EMBL/GenBank/DDBJ whole genome shotgun (WGS) entry which is preliminary data.</text>
</comment>
<dbReference type="Gene3D" id="2.60.120.10">
    <property type="entry name" value="Jelly Rolls"/>
    <property type="match status" value="1"/>
</dbReference>
<dbReference type="EMBL" id="JAEUGD010000064">
    <property type="protein sequence ID" value="MBL6448442.1"/>
    <property type="molecule type" value="Genomic_DNA"/>
</dbReference>
<evidence type="ECO:0000256" key="2">
    <source>
        <dbReference type="ARBA" id="ARBA00023125"/>
    </source>
</evidence>
<dbReference type="InterPro" id="IPR036390">
    <property type="entry name" value="WH_DNA-bd_sf"/>
</dbReference>
<dbReference type="SMART" id="SM00419">
    <property type="entry name" value="HTH_CRP"/>
    <property type="match status" value="1"/>
</dbReference>
<reference evidence="6" key="1">
    <citation type="submission" date="2021-01" db="EMBL/GenBank/DDBJ databases">
        <title>Fulvivirga kasyanovii gen. nov., sp nov., a novel member of the phylum Bacteroidetes isolated from seawater in a mussel farm.</title>
        <authorList>
            <person name="Zhao L.-H."/>
            <person name="Wang Z.-J."/>
        </authorList>
    </citation>
    <scope>NUCLEOTIDE SEQUENCE</scope>
    <source>
        <strain evidence="6">29W222</strain>
    </source>
</reference>
<dbReference type="PROSITE" id="PS51063">
    <property type="entry name" value="HTH_CRP_2"/>
    <property type="match status" value="1"/>
</dbReference>
<dbReference type="InterPro" id="IPR036388">
    <property type="entry name" value="WH-like_DNA-bd_sf"/>
</dbReference>
<dbReference type="GO" id="GO:0003677">
    <property type="term" value="F:DNA binding"/>
    <property type="evidence" value="ECO:0007669"/>
    <property type="project" value="UniProtKB-KW"/>
</dbReference>
<keyword evidence="2" id="KW-0238">DNA-binding</keyword>
<organism evidence="6 7">
    <name type="scientific">Fulvivirga marina</name>
    <dbReference type="NCBI Taxonomy" id="2494733"/>
    <lineage>
        <taxon>Bacteria</taxon>
        <taxon>Pseudomonadati</taxon>
        <taxon>Bacteroidota</taxon>
        <taxon>Cytophagia</taxon>
        <taxon>Cytophagales</taxon>
        <taxon>Fulvivirgaceae</taxon>
        <taxon>Fulvivirga</taxon>
    </lineage>
</organism>
<dbReference type="SUPFAM" id="SSF46785">
    <property type="entry name" value="Winged helix' DNA-binding domain"/>
    <property type="match status" value="1"/>
</dbReference>
<feature type="domain" description="Cyclic nucleotide-binding" evidence="4">
    <location>
        <begin position="11"/>
        <end position="133"/>
    </location>
</feature>
<evidence type="ECO:0000259" key="5">
    <source>
        <dbReference type="PROSITE" id="PS51063"/>
    </source>
</evidence>
<dbReference type="PANTHER" id="PTHR24567">
    <property type="entry name" value="CRP FAMILY TRANSCRIPTIONAL REGULATORY PROTEIN"/>
    <property type="match status" value="1"/>
</dbReference>
<dbReference type="InterPro" id="IPR000595">
    <property type="entry name" value="cNMP-bd_dom"/>
</dbReference>
<dbReference type="Proteomes" id="UP000614216">
    <property type="component" value="Unassembled WGS sequence"/>
</dbReference>
<dbReference type="Pfam" id="PF13545">
    <property type="entry name" value="HTH_Crp_2"/>
    <property type="match status" value="1"/>
</dbReference>
<evidence type="ECO:0000313" key="6">
    <source>
        <dbReference type="EMBL" id="MBL6448442.1"/>
    </source>
</evidence>
<keyword evidence="1" id="KW-0805">Transcription regulation</keyword>
<dbReference type="Gene3D" id="1.10.10.10">
    <property type="entry name" value="Winged helix-like DNA-binding domain superfamily/Winged helix DNA-binding domain"/>
    <property type="match status" value="1"/>
</dbReference>
<proteinExistence type="predicted"/>
<dbReference type="GO" id="GO:0005829">
    <property type="term" value="C:cytosol"/>
    <property type="evidence" value="ECO:0007669"/>
    <property type="project" value="TreeGrafter"/>
</dbReference>
<dbReference type="InterPro" id="IPR014710">
    <property type="entry name" value="RmlC-like_jellyroll"/>
</dbReference>
<dbReference type="InterPro" id="IPR012318">
    <property type="entry name" value="HTH_CRP"/>
</dbReference>
<protein>
    <submittedName>
        <fullName evidence="6">Crp/Fnr family transcriptional regulator</fullName>
    </submittedName>
</protein>
<evidence type="ECO:0000313" key="7">
    <source>
        <dbReference type="Proteomes" id="UP000614216"/>
    </source>
</evidence>
<accession>A0A937KDB7</accession>